<evidence type="ECO:0000313" key="3">
    <source>
        <dbReference type="Proteomes" id="UP000652761"/>
    </source>
</evidence>
<dbReference type="AlphaFoldDB" id="A0A843W1C2"/>
<accession>A0A843W1C2</accession>
<evidence type="ECO:0000313" key="2">
    <source>
        <dbReference type="EMBL" id="MQM01856.1"/>
    </source>
</evidence>
<name>A0A843W1C2_COLES</name>
<feature type="region of interest" description="Disordered" evidence="1">
    <location>
        <begin position="98"/>
        <end position="118"/>
    </location>
</feature>
<keyword evidence="3" id="KW-1185">Reference proteome</keyword>
<feature type="compositionally biased region" description="Low complexity" evidence="1">
    <location>
        <begin position="102"/>
        <end position="116"/>
    </location>
</feature>
<sequence>MASRRSPSSAEIGRIATDAEQQELMAMEVDETSLEFALLCSYFFFPKSGRSGLLSILPYLDDLHEMKSANWAVAIHEYLISGVQQCQEHVKVNVRDDRPNVSRRLTASTSTTSRTPPSDKHVLGILQELLRVSKEQREVIELQTDLL</sequence>
<gene>
    <name evidence="2" type="ORF">Taro_034609</name>
</gene>
<organism evidence="2 3">
    <name type="scientific">Colocasia esculenta</name>
    <name type="common">Wild taro</name>
    <name type="synonym">Arum esculentum</name>
    <dbReference type="NCBI Taxonomy" id="4460"/>
    <lineage>
        <taxon>Eukaryota</taxon>
        <taxon>Viridiplantae</taxon>
        <taxon>Streptophyta</taxon>
        <taxon>Embryophyta</taxon>
        <taxon>Tracheophyta</taxon>
        <taxon>Spermatophyta</taxon>
        <taxon>Magnoliopsida</taxon>
        <taxon>Liliopsida</taxon>
        <taxon>Araceae</taxon>
        <taxon>Aroideae</taxon>
        <taxon>Colocasieae</taxon>
        <taxon>Colocasia</taxon>
    </lineage>
</organism>
<dbReference type="EMBL" id="NMUH01002745">
    <property type="protein sequence ID" value="MQM01856.1"/>
    <property type="molecule type" value="Genomic_DNA"/>
</dbReference>
<feature type="non-terminal residue" evidence="2">
    <location>
        <position position="1"/>
    </location>
</feature>
<reference evidence="2" key="1">
    <citation type="submission" date="2017-07" db="EMBL/GenBank/DDBJ databases">
        <title>Taro Niue Genome Assembly and Annotation.</title>
        <authorList>
            <person name="Atibalentja N."/>
            <person name="Keating K."/>
            <person name="Fields C.J."/>
        </authorList>
    </citation>
    <scope>NUCLEOTIDE SEQUENCE</scope>
    <source>
        <strain evidence="2">Niue_2</strain>
        <tissue evidence="2">Leaf</tissue>
    </source>
</reference>
<evidence type="ECO:0000256" key="1">
    <source>
        <dbReference type="SAM" id="MobiDB-lite"/>
    </source>
</evidence>
<dbReference type="Proteomes" id="UP000652761">
    <property type="component" value="Unassembled WGS sequence"/>
</dbReference>
<protein>
    <submittedName>
        <fullName evidence="2">Uncharacterized protein</fullName>
    </submittedName>
</protein>
<proteinExistence type="predicted"/>
<comment type="caution">
    <text evidence="2">The sequence shown here is derived from an EMBL/GenBank/DDBJ whole genome shotgun (WGS) entry which is preliminary data.</text>
</comment>